<evidence type="ECO:0000313" key="14">
    <source>
        <dbReference type="EMBL" id="SEG04452.1"/>
    </source>
</evidence>
<feature type="domain" description="Cytochrome b561 bacterial/Ni-hydrogenase" evidence="13">
    <location>
        <begin position="8"/>
        <end position="192"/>
    </location>
</feature>
<proteinExistence type="inferred from homology"/>
<protein>
    <submittedName>
        <fullName evidence="14">Thiosulfate reductase cytochrome b subunit</fullName>
    </submittedName>
</protein>
<dbReference type="GO" id="GO:0009055">
    <property type="term" value="F:electron transfer activity"/>
    <property type="evidence" value="ECO:0007669"/>
    <property type="project" value="InterPro"/>
</dbReference>
<dbReference type="GO" id="GO:0005886">
    <property type="term" value="C:plasma membrane"/>
    <property type="evidence" value="ECO:0007669"/>
    <property type="project" value="UniProtKB-SubCell"/>
</dbReference>
<accession>A0A1H5WY67</accession>
<evidence type="ECO:0000256" key="8">
    <source>
        <dbReference type="ARBA" id="ARBA00022982"/>
    </source>
</evidence>
<evidence type="ECO:0000256" key="2">
    <source>
        <dbReference type="ARBA" id="ARBA00008622"/>
    </source>
</evidence>
<evidence type="ECO:0000256" key="3">
    <source>
        <dbReference type="ARBA" id="ARBA00022448"/>
    </source>
</evidence>
<keyword evidence="9 12" id="KW-1133">Transmembrane helix</keyword>
<reference evidence="15" key="1">
    <citation type="submission" date="2016-10" db="EMBL/GenBank/DDBJ databases">
        <authorList>
            <person name="Varghese N."/>
            <person name="Submissions S."/>
        </authorList>
    </citation>
    <scope>NUCLEOTIDE SEQUENCE [LARGE SCALE GENOMIC DNA]</scope>
    <source>
        <strain evidence="15">CGMCC 1.7062</strain>
    </source>
</reference>
<name>A0A1H5WY67_9VIBR</name>
<keyword evidence="11 12" id="KW-0472">Membrane</keyword>
<dbReference type="GO" id="GO:0022904">
    <property type="term" value="P:respiratory electron transport chain"/>
    <property type="evidence" value="ECO:0007669"/>
    <property type="project" value="InterPro"/>
</dbReference>
<feature type="transmembrane region" description="Helical" evidence="12">
    <location>
        <begin position="21"/>
        <end position="42"/>
    </location>
</feature>
<comment type="subcellular location">
    <subcellularLocation>
        <location evidence="1">Cell membrane</location>
        <topology evidence="1">Multi-pass membrane protein</topology>
    </subcellularLocation>
</comment>
<dbReference type="EMBL" id="FNVG01000006">
    <property type="protein sequence ID" value="SEG04452.1"/>
    <property type="molecule type" value="Genomic_DNA"/>
</dbReference>
<feature type="transmembrane region" description="Helical" evidence="12">
    <location>
        <begin position="159"/>
        <end position="179"/>
    </location>
</feature>
<dbReference type="PANTHER" id="PTHR30485:SF1">
    <property type="entry name" value="CYTOCHROME YDHU-RELATED"/>
    <property type="match status" value="1"/>
</dbReference>
<dbReference type="InterPro" id="IPR016174">
    <property type="entry name" value="Di-haem_cyt_TM"/>
</dbReference>
<keyword evidence="7" id="KW-0479">Metal-binding</keyword>
<dbReference type="GO" id="GO:0005506">
    <property type="term" value="F:iron ion binding"/>
    <property type="evidence" value="ECO:0007669"/>
    <property type="project" value="InterPro"/>
</dbReference>
<keyword evidence="8" id="KW-0249">Electron transport</keyword>
<keyword evidence="6 12" id="KW-0812">Transmembrane</keyword>
<evidence type="ECO:0000256" key="10">
    <source>
        <dbReference type="ARBA" id="ARBA00023004"/>
    </source>
</evidence>
<feature type="transmembrane region" description="Helical" evidence="12">
    <location>
        <begin position="117"/>
        <end position="139"/>
    </location>
</feature>
<dbReference type="SUPFAM" id="SSF81342">
    <property type="entry name" value="Transmembrane di-heme cytochromes"/>
    <property type="match status" value="1"/>
</dbReference>
<keyword evidence="5" id="KW-0349">Heme</keyword>
<evidence type="ECO:0000256" key="1">
    <source>
        <dbReference type="ARBA" id="ARBA00004651"/>
    </source>
</evidence>
<dbReference type="Proteomes" id="UP000236721">
    <property type="component" value="Unassembled WGS sequence"/>
</dbReference>
<keyword evidence="3" id="KW-0813">Transport</keyword>
<keyword evidence="4" id="KW-1003">Cell membrane</keyword>
<dbReference type="Gene3D" id="1.20.950.20">
    <property type="entry name" value="Transmembrane di-heme cytochromes, Chain C"/>
    <property type="match status" value="1"/>
</dbReference>
<dbReference type="AlphaFoldDB" id="A0A1H5WY67"/>
<keyword evidence="10" id="KW-0408">Iron</keyword>
<organism evidence="14 15">
    <name type="scientific">Vibrio hangzhouensis</name>
    <dbReference type="NCBI Taxonomy" id="462991"/>
    <lineage>
        <taxon>Bacteria</taxon>
        <taxon>Pseudomonadati</taxon>
        <taxon>Pseudomonadota</taxon>
        <taxon>Gammaproteobacteria</taxon>
        <taxon>Vibrionales</taxon>
        <taxon>Vibrionaceae</taxon>
        <taxon>Vibrio</taxon>
    </lineage>
</organism>
<evidence type="ECO:0000256" key="11">
    <source>
        <dbReference type="ARBA" id="ARBA00023136"/>
    </source>
</evidence>
<evidence type="ECO:0000256" key="6">
    <source>
        <dbReference type="ARBA" id="ARBA00022692"/>
    </source>
</evidence>
<evidence type="ECO:0000256" key="12">
    <source>
        <dbReference type="SAM" id="Phobius"/>
    </source>
</evidence>
<gene>
    <name evidence="14" type="ORF">SAMN04488244_106124</name>
</gene>
<evidence type="ECO:0000256" key="9">
    <source>
        <dbReference type="ARBA" id="ARBA00022989"/>
    </source>
</evidence>
<dbReference type="Pfam" id="PF01292">
    <property type="entry name" value="Ni_hydr_CYTB"/>
    <property type="match status" value="1"/>
</dbReference>
<keyword evidence="15" id="KW-1185">Reference proteome</keyword>
<evidence type="ECO:0000256" key="4">
    <source>
        <dbReference type="ARBA" id="ARBA00022475"/>
    </source>
</evidence>
<feature type="transmembrane region" description="Helical" evidence="12">
    <location>
        <begin position="54"/>
        <end position="73"/>
    </location>
</feature>
<evidence type="ECO:0000259" key="13">
    <source>
        <dbReference type="Pfam" id="PF01292"/>
    </source>
</evidence>
<sequence length="194" mass="22498">MKKSEVIFKKFERFWHWGQALLVLLLIVSGLEIHSIISLFGFELSTNLHDIAGFLWVIIVIMIFTWFVSADQWRQFRPSRHGMDAVIRYYLYGVFVGEKHPHKVSAQSKFNPLQRMAYLGLLFILVPLQILSGLTYFFFPELKALGLIQQVDWVAQLHTLIAYLMIAFLIVHLYLITLGEKLTSHLKAMLTGSE</sequence>
<dbReference type="OrthoDB" id="1117555at2"/>
<dbReference type="PRINTS" id="PR00161">
    <property type="entry name" value="NIHGNASECYTB"/>
</dbReference>
<evidence type="ECO:0000313" key="15">
    <source>
        <dbReference type="Proteomes" id="UP000236721"/>
    </source>
</evidence>
<dbReference type="RefSeq" id="WP_103879873.1">
    <property type="nucleotide sequence ID" value="NZ_FNVG01000006.1"/>
</dbReference>
<dbReference type="GO" id="GO:0020037">
    <property type="term" value="F:heme binding"/>
    <property type="evidence" value="ECO:0007669"/>
    <property type="project" value="TreeGrafter"/>
</dbReference>
<evidence type="ECO:0000256" key="7">
    <source>
        <dbReference type="ARBA" id="ARBA00022723"/>
    </source>
</evidence>
<comment type="similarity">
    <text evidence="2">Belongs to the HupC/HyaC/HydC family.</text>
</comment>
<dbReference type="InterPro" id="IPR000516">
    <property type="entry name" value="Ni-dep_Hydgase_cyt-B"/>
</dbReference>
<evidence type="ECO:0000256" key="5">
    <source>
        <dbReference type="ARBA" id="ARBA00022617"/>
    </source>
</evidence>
<dbReference type="InterPro" id="IPR011577">
    <property type="entry name" value="Cyt_b561_bac/Ni-Hgenase"/>
</dbReference>
<dbReference type="PANTHER" id="PTHR30485">
    <property type="entry name" value="NI/FE-HYDROGENASE 1 B-TYPE CYTOCHROME SUBUNIT"/>
    <property type="match status" value="1"/>
</dbReference>
<dbReference type="InterPro" id="IPR051542">
    <property type="entry name" value="Hydrogenase_cytochrome"/>
</dbReference>